<accession>A0A6G1I946</accession>
<dbReference type="EMBL" id="ML996688">
    <property type="protein sequence ID" value="KAF2404792.1"/>
    <property type="molecule type" value="Genomic_DNA"/>
</dbReference>
<organism evidence="2 3">
    <name type="scientific">Trichodelitschia bisporula</name>
    <dbReference type="NCBI Taxonomy" id="703511"/>
    <lineage>
        <taxon>Eukaryota</taxon>
        <taxon>Fungi</taxon>
        <taxon>Dikarya</taxon>
        <taxon>Ascomycota</taxon>
        <taxon>Pezizomycotina</taxon>
        <taxon>Dothideomycetes</taxon>
        <taxon>Dothideomycetes incertae sedis</taxon>
        <taxon>Phaeotrichales</taxon>
        <taxon>Phaeotrichaceae</taxon>
        <taxon>Trichodelitschia</taxon>
    </lineage>
</organism>
<gene>
    <name evidence="2" type="ORF">EJ06DRAFT_526856</name>
</gene>
<protein>
    <submittedName>
        <fullName evidence="2">Uncharacterized protein</fullName>
    </submittedName>
</protein>
<feature type="chain" id="PRO_5026302160" evidence="1">
    <location>
        <begin position="18"/>
        <end position="105"/>
    </location>
</feature>
<proteinExistence type="predicted"/>
<name>A0A6G1I946_9PEZI</name>
<evidence type="ECO:0000313" key="3">
    <source>
        <dbReference type="Proteomes" id="UP000799640"/>
    </source>
</evidence>
<reference evidence="2" key="1">
    <citation type="journal article" date="2020" name="Stud. Mycol.">
        <title>101 Dothideomycetes genomes: a test case for predicting lifestyles and emergence of pathogens.</title>
        <authorList>
            <person name="Haridas S."/>
            <person name="Albert R."/>
            <person name="Binder M."/>
            <person name="Bloem J."/>
            <person name="Labutti K."/>
            <person name="Salamov A."/>
            <person name="Andreopoulos B."/>
            <person name="Baker S."/>
            <person name="Barry K."/>
            <person name="Bills G."/>
            <person name="Bluhm B."/>
            <person name="Cannon C."/>
            <person name="Castanera R."/>
            <person name="Culley D."/>
            <person name="Daum C."/>
            <person name="Ezra D."/>
            <person name="Gonzalez J."/>
            <person name="Henrissat B."/>
            <person name="Kuo A."/>
            <person name="Liang C."/>
            <person name="Lipzen A."/>
            <person name="Lutzoni F."/>
            <person name="Magnuson J."/>
            <person name="Mondo S."/>
            <person name="Nolan M."/>
            <person name="Ohm R."/>
            <person name="Pangilinan J."/>
            <person name="Park H.-J."/>
            <person name="Ramirez L."/>
            <person name="Alfaro M."/>
            <person name="Sun H."/>
            <person name="Tritt A."/>
            <person name="Yoshinaga Y."/>
            <person name="Zwiers L.-H."/>
            <person name="Turgeon B."/>
            <person name="Goodwin S."/>
            <person name="Spatafora J."/>
            <person name="Crous P."/>
            <person name="Grigoriev I."/>
        </authorList>
    </citation>
    <scope>NUCLEOTIDE SEQUENCE</scope>
    <source>
        <strain evidence="2">CBS 262.69</strain>
    </source>
</reference>
<keyword evidence="3" id="KW-1185">Reference proteome</keyword>
<dbReference type="AlphaFoldDB" id="A0A6G1I946"/>
<keyword evidence="1" id="KW-0732">Signal</keyword>
<dbReference type="Proteomes" id="UP000799640">
    <property type="component" value="Unassembled WGS sequence"/>
</dbReference>
<evidence type="ECO:0000256" key="1">
    <source>
        <dbReference type="SAM" id="SignalP"/>
    </source>
</evidence>
<feature type="signal peptide" evidence="1">
    <location>
        <begin position="1"/>
        <end position="17"/>
    </location>
</feature>
<sequence length="105" mass="11760">MKLSTITLLALPTLSLAWDLRTDSASFSGRNSSPCRTIKHQRGGYFVWKDDNSRGDGRGGPDRDGRRGCCIFLYDDRTCGGRADKHCRDFAGNADFNFDSFRVEC</sequence>
<evidence type="ECO:0000313" key="2">
    <source>
        <dbReference type="EMBL" id="KAF2404792.1"/>
    </source>
</evidence>